<feature type="signal peptide" evidence="2">
    <location>
        <begin position="1"/>
        <end position="21"/>
    </location>
</feature>
<feature type="chain" id="PRO_5037357375" description="DUF5667 domain-containing protein" evidence="2">
    <location>
        <begin position="22"/>
        <end position="223"/>
    </location>
</feature>
<evidence type="ECO:0000256" key="1">
    <source>
        <dbReference type="SAM" id="Coils"/>
    </source>
</evidence>
<evidence type="ECO:0000313" key="3">
    <source>
        <dbReference type="EMBL" id="MBI2876573.1"/>
    </source>
</evidence>
<reference evidence="3" key="1">
    <citation type="submission" date="2020-07" db="EMBL/GenBank/DDBJ databases">
        <title>Huge and variable diversity of episymbiotic CPR bacteria and DPANN archaea in groundwater ecosystems.</title>
        <authorList>
            <person name="He C.Y."/>
            <person name="Keren R."/>
            <person name="Whittaker M."/>
            <person name="Farag I.F."/>
            <person name="Doudna J."/>
            <person name="Cate J.H.D."/>
            <person name="Banfield J.F."/>
        </authorList>
    </citation>
    <scope>NUCLEOTIDE SEQUENCE</scope>
    <source>
        <strain evidence="3">NC_groundwater_672_Ag_B-0.1um_62_36</strain>
    </source>
</reference>
<sequence>MTMLVVLLVLLLLPVAGVAQEAPPTQTPKLPLPGKVVMQCKGMISSIDPVAGDTVSVTLDVEECLVGDCGKQVTFNFSQFILEDRDVYLGSNLLIWKMEDGRVGVGGLGIPRKIREAAKPILDQQKMLFDEASEASRRVSILDGVVKRLKSEGRMDEAEALEQEMKELELKYLYLKKEAMQLYDELVKVGYSRGAPPFREVYDEAIKKKTEELDRWINEKKER</sequence>
<dbReference type="EMBL" id="JACPRF010000207">
    <property type="protein sequence ID" value="MBI2876573.1"/>
    <property type="molecule type" value="Genomic_DNA"/>
</dbReference>
<evidence type="ECO:0000256" key="2">
    <source>
        <dbReference type="SAM" id="SignalP"/>
    </source>
</evidence>
<proteinExistence type="predicted"/>
<organism evidence="3 4">
    <name type="scientific">Tectimicrobiota bacterium</name>
    <dbReference type="NCBI Taxonomy" id="2528274"/>
    <lineage>
        <taxon>Bacteria</taxon>
        <taxon>Pseudomonadati</taxon>
        <taxon>Nitrospinota/Tectimicrobiota group</taxon>
        <taxon>Candidatus Tectimicrobiota</taxon>
    </lineage>
</organism>
<dbReference type="Proteomes" id="UP000769766">
    <property type="component" value="Unassembled WGS sequence"/>
</dbReference>
<feature type="coiled-coil region" evidence="1">
    <location>
        <begin position="151"/>
        <end position="219"/>
    </location>
</feature>
<gene>
    <name evidence="3" type="ORF">HYY20_06805</name>
</gene>
<comment type="caution">
    <text evidence="3">The sequence shown here is derived from an EMBL/GenBank/DDBJ whole genome shotgun (WGS) entry which is preliminary data.</text>
</comment>
<dbReference type="AlphaFoldDB" id="A0A932CNC7"/>
<name>A0A932CNC7_UNCTE</name>
<evidence type="ECO:0008006" key="5">
    <source>
        <dbReference type="Google" id="ProtNLM"/>
    </source>
</evidence>
<keyword evidence="1" id="KW-0175">Coiled coil</keyword>
<keyword evidence="2" id="KW-0732">Signal</keyword>
<evidence type="ECO:0000313" key="4">
    <source>
        <dbReference type="Proteomes" id="UP000769766"/>
    </source>
</evidence>
<protein>
    <recommendedName>
        <fullName evidence="5">DUF5667 domain-containing protein</fullName>
    </recommendedName>
</protein>
<accession>A0A932CNC7</accession>